<organism evidence="2 3">
    <name type="scientific">Flavilitoribacter nigricans (strain ATCC 23147 / DSM 23189 / NBRC 102662 / NCIMB 1420 / SS-2)</name>
    <name type="common">Lewinella nigricans</name>
    <dbReference type="NCBI Taxonomy" id="1122177"/>
    <lineage>
        <taxon>Bacteria</taxon>
        <taxon>Pseudomonadati</taxon>
        <taxon>Bacteroidota</taxon>
        <taxon>Saprospiria</taxon>
        <taxon>Saprospirales</taxon>
        <taxon>Lewinellaceae</taxon>
        <taxon>Flavilitoribacter</taxon>
    </lineage>
</organism>
<dbReference type="EMBL" id="PDUD01000056">
    <property type="protein sequence ID" value="PHN01384.1"/>
    <property type="molecule type" value="Genomic_DNA"/>
</dbReference>
<dbReference type="AlphaFoldDB" id="A0A2D0MYN7"/>
<feature type="signal peptide" evidence="1">
    <location>
        <begin position="1"/>
        <end position="26"/>
    </location>
</feature>
<dbReference type="RefSeq" id="WP_099155253.1">
    <property type="nucleotide sequence ID" value="NZ_PDUD01000056.1"/>
</dbReference>
<proteinExistence type="predicted"/>
<name>A0A2D0MYN7_FLAN2</name>
<feature type="chain" id="PRO_5012338708" description="DUF3575 domain-containing protein" evidence="1">
    <location>
        <begin position="27"/>
        <end position="234"/>
    </location>
</feature>
<evidence type="ECO:0000256" key="1">
    <source>
        <dbReference type="SAM" id="SignalP"/>
    </source>
</evidence>
<evidence type="ECO:0000313" key="3">
    <source>
        <dbReference type="Proteomes" id="UP000223913"/>
    </source>
</evidence>
<comment type="caution">
    <text evidence="2">The sequence shown here is derived from an EMBL/GenBank/DDBJ whole genome shotgun (WGS) entry which is preliminary data.</text>
</comment>
<keyword evidence="1" id="KW-0732">Signal</keyword>
<evidence type="ECO:0008006" key="4">
    <source>
        <dbReference type="Google" id="ProtNLM"/>
    </source>
</evidence>
<reference evidence="2 3" key="1">
    <citation type="submission" date="2017-10" db="EMBL/GenBank/DDBJ databases">
        <title>The draft genome sequence of Lewinella nigricans NBRC 102662.</title>
        <authorList>
            <person name="Wang K."/>
        </authorList>
    </citation>
    <scope>NUCLEOTIDE SEQUENCE [LARGE SCALE GENOMIC DNA]</scope>
    <source>
        <strain evidence="2 3">NBRC 102662</strain>
    </source>
</reference>
<gene>
    <name evidence="2" type="ORF">CRP01_37605</name>
</gene>
<evidence type="ECO:0000313" key="2">
    <source>
        <dbReference type="EMBL" id="PHN01384.1"/>
    </source>
</evidence>
<sequence>MTFSRFIRKSAVLTVLGVFSAISLLAQTDPIDPHLLNSLHSPYRANSLKLYTRLGSDPASMMPQRSESRIPGLRSYGISIAWRRDLNPVRFREYEIGYYRPKLEDAQDENWEIFIRYQTLLFKPLARKRWFKYYFSIGPRLFYAREKTNESGAFGYPAQHTYYGGELPVFLGFDLYFSSRLSLTLTATPINTAYYWDKGQRDNPNLTVRQNEFLYSNLIMDFFNEWRIGLGYSL</sequence>
<protein>
    <recommendedName>
        <fullName evidence="4">DUF3575 domain-containing protein</fullName>
    </recommendedName>
</protein>
<dbReference type="Proteomes" id="UP000223913">
    <property type="component" value="Unassembled WGS sequence"/>
</dbReference>
<keyword evidence="3" id="KW-1185">Reference proteome</keyword>
<accession>A0A2D0MYN7</accession>